<dbReference type="OrthoDB" id="4144896at2"/>
<evidence type="ECO:0000313" key="1">
    <source>
        <dbReference type="EMBL" id="TFC82072.1"/>
    </source>
</evidence>
<accession>A0A4R8XV05</accession>
<evidence type="ECO:0000313" key="2">
    <source>
        <dbReference type="Proteomes" id="UP000298433"/>
    </source>
</evidence>
<evidence type="ECO:0008006" key="3">
    <source>
        <dbReference type="Google" id="ProtNLM"/>
    </source>
</evidence>
<dbReference type="AlphaFoldDB" id="A0A4R8XV05"/>
<gene>
    <name evidence="1" type="ORF">E3T23_05185</name>
</gene>
<keyword evidence="2" id="KW-1185">Reference proteome</keyword>
<proteinExistence type="predicted"/>
<reference evidence="1 2" key="1">
    <citation type="submission" date="2019-03" db="EMBL/GenBank/DDBJ databases">
        <title>Genomics of glacier-inhabiting Cryobacterium strains.</title>
        <authorList>
            <person name="Liu Q."/>
            <person name="Xin Y.-H."/>
        </authorList>
    </citation>
    <scope>NUCLEOTIDE SEQUENCE [LARGE SCALE GENOMIC DNA]</scope>
    <source>
        <strain evidence="1 2">TMT2-48-2</strain>
    </source>
</reference>
<comment type="caution">
    <text evidence="1">The sequence shown here is derived from an EMBL/GenBank/DDBJ whole genome shotgun (WGS) entry which is preliminary data.</text>
</comment>
<dbReference type="Proteomes" id="UP000298433">
    <property type="component" value="Unassembled WGS sequence"/>
</dbReference>
<dbReference type="EMBL" id="SOGN01000027">
    <property type="protein sequence ID" value="TFC82072.1"/>
    <property type="molecule type" value="Genomic_DNA"/>
</dbReference>
<protein>
    <recommendedName>
        <fullName evidence="3">ImmA/IrrE family metallo-endopeptidase</fullName>
    </recommendedName>
</protein>
<dbReference type="RefSeq" id="WP_134369332.1">
    <property type="nucleotide sequence ID" value="NZ_SOGN01000027.1"/>
</dbReference>
<organism evidence="1 2">
    <name type="scientific">Cryobacterium cheniae</name>
    <dbReference type="NCBI Taxonomy" id="1259262"/>
    <lineage>
        <taxon>Bacteria</taxon>
        <taxon>Bacillati</taxon>
        <taxon>Actinomycetota</taxon>
        <taxon>Actinomycetes</taxon>
        <taxon>Micrococcales</taxon>
        <taxon>Microbacteriaceae</taxon>
        <taxon>Cryobacterium</taxon>
    </lineage>
</organism>
<sequence length="170" mass="18735">MKIPKWIRAPHRAVVDPENASSPRELARTAFSALDLHGRVSVDSIVSLVEGRRGKPISIAISRHLNGTEICGLWLARRGDDLIFHAATDSELHRQQIVCHELSHMILRHDEIDGPGLPGLRLAGEGTTMAFGRSGFRDSYELAAEALADLLTYAIRSSTREPEEFEGVFG</sequence>
<name>A0A4R8XV05_9MICO</name>